<evidence type="ECO:0000259" key="2">
    <source>
        <dbReference type="Pfam" id="PF13577"/>
    </source>
</evidence>
<keyword evidence="4" id="KW-1185">Reference proteome</keyword>
<feature type="domain" description="SnoaL-like" evidence="2">
    <location>
        <begin position="34"/>
        <end position="156"/>
    </location>
</feature>
<dbReference type="Pfam" id="PF13577">
    <property type="entry name" value="SnoaL_4"/>
    <property type="match status" value="1"/>
</dbReference>
<reference evidence="4" key="1">
    <citation type="journal article" date="2021" name="BMC Genomics">
        <title>Chromosome-level genome assembly and manually-curated proteome of model necrotroph Parastagonospora nodorum Sn15 reveals a genome-wide trove of candidate effector homologs, and redundancy of virulence-related functions within an accessory chromosome.</title>
        <authorList>
            <person name="Bertazzoni S."/>
            <person name="Jones D.A.B."/>
            <person name="Phan H.T."/>
            <person name="Tan K.-C."/>
            <person name="Hane J.K."/>
        </authorList>
    </citation>
    <scope>NUCLEOTIDE SEQUENCE [LARGE SCALE GENOMIC DNA]</scope>
    <source>
        <strain evidence="4">SN15 / ATCC MYA-4574 / FGSC 10173)</strain>
    </source>
</reference>
<dbReference type="InterPro" id="IPR037401">
    <property type="entry name" value="SnoaL-like"/>
</dbReference>
<protein>
    <recommendedName>
        <fullName evidence="2">SnoaL-like domain-containing protein</fullName>
    </recommendedName>
</protein>
<dbReference type="Gene3D" id="3.10.450.50">
    <property type="match status" value="1"/>
</dbReference>
<dbReference type="AlphaFoldDB" id="A0A7U2NQD4"/>
<name>A0A7U2NQD4_PHANO</name>
<dbReference type="RefSeq" id="XP_001803713.1">
    <property type="nucleotide sequence ID" value="XM_001803661.1"/>
</dbReference>
<dbReference type="InterPro" id="IPR032710">
    <property type="entry name" value="NTF2-like_dom_sf"/>
</dbReference>
<evidence type="ECO:0000256" key="1">
    <source>
        <dbReference type="SAM" id="SignalP"/>
    </source>
</evidence>
<dbReference type="KEGG" id="pno:SNOG_13504"/>
<dbReference type="SUPFAM" id="SSF54427">
    <property type="entry name" value="NTF2-like"/>
    <property type="match status" value="1"/>
</dbReference>
<dbReference type="Proteomes" id="UP000663193">
    <property type="component" value="Chromosome 21"/>
</dbReference>
<feature type="signal peptide" evidence="1">
    <location>
        <begin position="1"/>
        <end position="19"/>
    </location>
</feature>
<dbReference type="OrthoDB" id="2148716at2759"/>
<evidence type="ECO:0000313" key="4">
    <source>
        <dbReference type="Proteomes" id="UP000663193"/>
    </source>
</evidence>
<evidence type="ECO:0000313" key="3">
    <source>
        <dbReference type="EMBL" id="QRD06601.1"/>
    </source>
</evidence>
<keyword evidence="1" id="KW-0732">Signal</keyword>
<proteinExistence type="predicted"/>
<organism evidence="3 4">
    <name type="scientific">Phaeosphaeria nodorum (strain SN15 / ATCC MYA-4574 / FGSC 10173)</name>
    <name type="common">Glume blotch fungus</name>
    <name type="synonym">Parastagonospora nodorum</name>
    <dbReference type="NCBI Taxonomy" id="321614"/>
    <lineage>
        <taxon>Eukaryota</taxon>
        <taxon>Fungi</taxon>
        <taxon>Dikarya</taxon>
        <taxon>Ascomycota</taxon>
        <taxon>Pezizomycotina</taxon>
        <taxon>Dothideomycetes</taxon>
        <taxon>Pleosporomycetidae</taxon>
        <taxon>Pleosporales</taxon>
        <taxon>Pleosporineae</taxon>
        <taxon>Phaeosphaeriaceae</taxon>
        <taxon>Parastagonospora</taxon>
    </lineage>
</organism>
<accession>A0A7U2NQD4</accession>
<gene>
    <name evidence="3" type="ORF">JI435_135040</name>
</gene>
<sequence length="179" mass="19676">MQLTTSLSLLLASLPWAVASSKCGNFASPIEGLTQGGYRLAHSIDSKNYTLLNQAFTDDVYYDSSALAPYGGVAKGKQAAIAAIKAAYYSEGVKMEHLVTNLFVLEMQSAERARVVTDITWSHWDPAALEDIQKTFRFYYQCDDIWVCQGGGWSLKYSVVKNMGPGVEAPYKAQLLKSN</sequence>
<dbReference type="VEuPathDB" id="FungiDB:JI435_135040"/>
<dbReference type="EMBL" id="CP069043">
    <property type="protein sequence ID" value="QRD06601.1"/>
    <property type="molecule type" value="Genomic_DNA"/>
</dbReference>
<feature type="chain" id="PRO_5034859803" description="SnoaL-like domain-containing protein" evidence="1">
    <location>
        <begin position="20"/>
        <end position="179"/>
    </location>
</feature>
<dbReference type="OMA" id="KTFRIYE"/>